<dbReference type="RefSeq" id="XP_005708235.1">
    <property type="nucleotide sequence ID" value="XM_005708178.1"/>
</dbReference>
<protein>
    <submittedName>
        <fullName evidence="2">Uncharacterized protein</fullName>
    </submittedName>
</protein>
<dbReference type="Gramene" id="EME31715">
    <property type="protein sequence ID" value="EME31715"/>
    <property type="gene ID" value="Gasu_10940"/>
</dbReference>
<sequence length="160" mass="18576">MRTAKSKWRFFCKGSFKRCYENGCPFVIPSQISELILIQCPIGWLESSEPIQFFSKVCVCTKQKSLFDEWWLRCLAQENRQEEVKGKTKRLDTDPKEPNEQRKRKKVNKTMHKRPNSKIVLKAEGSKRVNVDDERNVTDGNFDNLLLLSGIATNFEAVSS</sequence>
<evidence type="ECO:0000256" key="1">
    <source>
        <dbReference type="SAM" id="MobiDB-lite"/>
    </source>
</evidence>
<evidence type="ECO:0000313" key="3">
    <source>
        <dbReference type="Proteomes" id="UP000030680"/>
    </source>
</evidence>
<dbReference type="GeneID" id="17090342"/>
<dbReference type="OrthoDB" id="10458772at2759"/>
<dbReference type="Proteomes" id="UP000030680">
    <property type="component" value="Unassembled WGS sequence"/>
</dbReference>
<keyword evidence="3" id="KW-1185">Reference proteome</keyword>
<feature type="region of interest" description="Disordered" evidence="1">
    <location>
        <begin position="80"/>
        <end position="115"/>
    </location>
</feature>
<dbReference type="KEGG" id="gsl:Gasu_10940"/>
<dbReference type="AlphaFoldDB" id="M2X5E5"/>
<accession>M2X5E5</accession>
<evidence type="ECO:0000313" key="2">
    <source>
        <dbReference type="EMBL" id="EME31715.1"/>
    </source>
</evidence>
<organism evidence="2 3">
    <name type="scientific">Galdieria sulphuraria</name>
    <name type="common">Red alga</name>
    <dbReference type="NCBI Taxonomy" id="130081"/>
    <lineage>
        <taxon>Eukaryota</taxon>
        <taxon>Rhodophyta</taxon>
        <taxon>Bangiophyceae</taxon>
        <taxon>Galdieriales</taxon>
        <taxon>Galdieriaceae</taxon>
        <taxon>Galdieria</taxon>
    </lineage>
</organism>
<reference evidence="3" key="1">
    <citation type="journal article" date="2013" name="Science">
        <title>Gene transfer from bacteria and archaea facilitated evolution of an extremophilic eukaryote.</title>
        <authorList>
            <person name="Schonknecht G."/>
            <person name="Chen W.H."/>
            <person name="Ternes C.M."/>
            <person name="Barbier G.G."/>
            <person name="Shrestha R.P."/>
            <person name="Stanke M."/>
            <person name="Brautigam A."/>
            <person name="Baker B.J."/>
            <person name="Banfield J.F."/>
            <person name="Garavito R.M."/>
            <person name="Carr K."/>
            <person name="Wilkerson C."/>
            <person name="Rensing S.A."/>
            <person name="Gagneul D."/>
            <person name="Dickenson N.E."/>
            <person name="Oesterhelt C."/>
            <person name="Lercher M.J."/>
            <person name="Weber A.P."/>
        </authorList>
    </citation>
    <scope>NUCLEOTIDE SEQUENCE [LARGE SCALE GENOMIC DNA]</scope>
    <source>
        <strain evidence="3">074W</strain>
    </source>
</reference>
<dbReference type="EMBL" id="KB454490">
    <property type="protein sequence ID" value="EME31715.1"/>
    <property type="molecule type" value="Genomic_DNA"/>
</dbReference>
<gene>
    <name evidence="2" type="ORF">Gasu_10940</name>
</gene>
<feature type="compositionally biased region" description="Basic and acidic residues" evidence="1">
    <location>
        <begin position="80"/>
        <end position="101"/>
    </location>
</feature>
<name>M2X5E5_GALSU</name>
<feature type="compositionally biased region" description="Basic residues" evidence="1">
    <location>
        <begin position="102"/>
        <end position="115"/>
    </location>
</feature>
<proteinExistence type="predicted"/>